<dbReference type="PANTHER" id="PTHR47064:SF2">
    <property type="entry name" value="SMP-30_GLUCONOLACTONASE_LRE-LIKE REGION DOMAIN-CONTAINING PROTEIN-RELATED"/>
    <property type="match status" value="1"/>
</dbReference>
<gene>
    <name evidence="3" type="ORF">N7G274_004711</name>
</gene>
<dbReference type="SUPFAM" id="SSF63829">
    <property type="entry name" value="Calcium-dependent phosphotriesterase"/>
    <property type="match status" value="1"/>
</dbReference>
<reference evidence="3 4" key="1">
    <citation type="submission" date="2024-09" db="EMBL/GenBank/DDBJ databases">
        <title>Rethinking Asexuality: The Enigmatic Case of Functional Sexual Genes in Lepraria (Stereocaulaceae).</title>
        <authorList>
            <person name="Doellman M."/>
            <person name="Sun Y."/>
            <person name="Barcenas-Pena A."/>
            <person name="Lumbsch H.T."/>
            <person name="Grewe F."/>
        </authorList>
    </citation>
    <scope>NUCLEOTIDE SEQUENCE [LARGE SCALE GENOMIC DNA]</scope>
    <source>
        <strain evidence="3 4">Mercado 3170</strain>
    </source>
</reference>
<keyword evidence="1" id="KW-0732">Signal</keyword>
<evidence type="ECO:0000256" key="1">
    <source>
        <dbReference type="SAM" id="SignalP"/>
    </source>
</evidence>
<comment type="caution">
    <text evidence="3">The sequence shown here is derived from an EMBL/GenBank/DDBJ whole genome shotgun (WGS) entry which is preliminary data.</text>
</comment>
<dbReference type="InterPro" id="IPR011042">
    <property type="entry name" value="6-blade_b-propeller_TolB-like"/>
</dbReference>
<organism evidence="3 4">
    <name type="scientific">Stereocaulon virgatum</name>
    <dbReference type="NCBI Taxonomy" id="373712"/>
    <lineage>
        <taxon>Eukaryota</taxon>
        <taxon>Fungi</taxon>
        <taxon>Dikarya</taxon>
        <taxon>Ascomycota</taxon>
        <taxon>Pezizomycotina</taxon>
        <taxon>Lecanoromycetes</taxon>
        <taxon>OSLEUM clade</taxon>
        <taxon>Lecanoromycetidae</taxon>
        <taxon>Lecanorales</taxon>
        <taxon>Lecanorineae</taxon>
        <taxon>Stereocaulaceae</taxon>
        <taxon>Stereocaulon</taxon>
    </lineage>
</organism>
<sequence length="414" mass="44538">MRATHLFTASCLGATALAQTGVTSPLAQVCNVSLPKVLCIEKYAAVMPYHFFRATSNGTSTPTFGSTSVPNDKSFALVNQSDFLVFDRERGLDLLGPNPSYEFVFEVSKAIHEGPVYVPAQNKLYLSQLAPPPGYLPQLVVDLNASPPTLSEYFSNPPVYAPNGGTFHNGLIYWAAAGGNNSIGGTEQRSGIRTLDPITNMSTTLLNNYFGYYFNTVDDLFVHPTTGDVWFTDPQYSWFSALTDTAPQFESATYRFTPSTGAVNLVEDTLLQPNGIAISPDLCTIYISDSGAASGPIDGRLGSLGASFNATGKRTIYAFDLLGNGTYIGNKRSVYLAQDRVPDGLKVAANGYIVTATGFGVDVLDAVGTLLVRVQTNYTVQNFAWTGEDLKTLWLVGEGGISKVEWGLKGQTLK</sequence>
<dbReference type="PANTHER" id="PTHR47064">
    <property type="entry name" value="PUTATIVE (AFU_ORTHOLOGUE AFUA_1G08990)-RELATED"/>
    <property type="match status" value="1"/>
</dbReference>
<evidence type="ECO:0000313" key="3">
    <source>
        <dbReference type="EMBL" id="KAL2042223.1"/>
    </source>
</evidence>
<protein>
    <recommendedName>
        <fullName evidence="2">SMP-30/Gluconolactonase/LRE-like region domain-containing protein</fullName>
    </recommendedName>
</protein>
<name>A0ABR4A969_9LECA</name>
<dbReference type="Pfam" id="PF08450">
    <property type="entry name" value="SGL"/>
    <property type="match status" value="2"/>
</dbReference>
<dbReference type="EMBL" id="JBEFKJ010000014">
    <property type="protein sequence ID" value="KAL2042223.1"/>
    <property type="molecule type" value="Genomic_DNA"/>
</dbReference>
<feature type="domain" description="SMP-30/Gluconolactonase/LRE-like region" evidence="2">
    <location>
        <begin position="311"/>
        <end position="395"/>
    </location>
</feature>
<evidence type="ECO:0000313" key="4">
    <source>
        <dbReference type="Proteomes" id="UP001590950"/>
    </source>
</evidence>
<dbReference type="InterPro" id="IPR052988">
    <property type="entry name" value="Oryzine_lactonohydrolase"/>
</dbReference>
<feature type="chain" id="PRO_5045169248" description="SMP-30/Gluconolactonase/LRE-like region domain-containing protein" evidence="1">
    <location>
        <begin position="19"/>
        <end position="414"/>
    </location>
</feature>
<feature type="signal peptide" evidence="1">
    <location>
        <begin position="1"/>
        <end position="18"/>
    </location>
</feature>
<dbReference type="Gene3D" id="2.120.10.30">
    <property type="entry name" value="TolB, C-terminal domain"/>
    <property type="match status" value="1"/>
</dbReference>
<dbReference type="InterPro" id="IPR013658">
    <property type="entry name" value="SGL"/>
</dbReference>
<keyword evidence="4" id="KW-1185">Reference proteome</keyword>
<dbReference type="Proteomes" id="UP001590950">
    <property type="component" value="Unassembled WGS sequence"/>
</dbReference>
<evidence type="ECO:0000259" key="2">
    <source>
        <dbReference type="Pfam" id="PF08450"/>
    </source>
</evidence>
<accession>A0ABR4A969</accession>
<feature type="domain" description="SMP-30/Gluconolactonase/LRE-like region" evidence="2">
    <location>
        <begin position="213"/>
        <end position="291"/>
    </location>
</feature>
<proteinExistence type="predicted"/>